<sequence length="195" mass="21627">MEGYPNAAAKFSKEANLQPQQDIASIRARQEIQNCIHSGNIQSAIEMLNELDPELVELIRGCNATGGDISPALKFATEQLGPRAPTNPQFLEELEKTMALLLFPPETLEPQLAALLKPDLRRDAADKVNRAILERQSTRREAAIRQLVKMRAWAESAARDRGVSLPDRLDVGLNADDTDRRQANPENGHEPMLTV</sequence>
<name>A0AAW0S4A5_9HYPO</name>
<evidence type="ECO:0000259" key="2">
    <source>
        <dbReference type="SMART" id="SM00757"/>
    </source>
</evidence>
<protein>
    <recommendedName>
        <fullName evidence="2">CRA domain-containing protein</fullName>
    </recommendedName>
</protein>
<reference evidence="3 4" key="1">
    <citation type="submission" date="2020-02" db="EMBL/GenBank/DDBJ databases">
        <title>Comparative genomics of the hypocrealean fungal genus Beauvera.</title>
        <authorList>
            <person name="Showalter D.N."/>
            <person name="Bushley K.E."/>
            <person name="Rehner S.A."/>
        </authorList>
    </citation>
    <scope>NUCLEOTIDE SEQUENCE [LARGE SCALE GENOMIC DNA]</scope>
    <source>
        <strain evidence="3 4">ARSEF4384</strain>
    </source>
</reference>
<evidence type="ECO:0000256" key="1">
    <source>
        <dbReference type="SAM" id="MobiDB-lite"/>
    </source>
</evidence>
<keyword evidence="4" id="KW-1185">Reference proteome</keyword>
<accession>A0AAW0S4A5</accession>
<dbReference type="InterPro" id="IPR050618">
    <property type="entry name" value="Ubq-SigPath_Reg"/>
</dbReference>
<dbReference type="Pfam" id="PF10607">
    <property type="entry name" value="CTLH"/>
    <property type="match status" value="1"/>
</dbReference>
<dbReference type="InterPro" id="IPR013144">
    <property type="entry name" value="CRA_dom"/>
</dbReference>
<proteinExistence type="predicted"/>
<feature type="domain" description="CRA" evidence="2">
    <location>
        <begin position="67"/>
        <end position="164"/>
    </location>
</feature>
<dbReference type="Proteomes" id="UP001397290">
    <property type="component" value="Unassembled WGS sequence"/>
</dbReference>
<dbReference type="InterPro" id="IPR024964">
    <property type="entry name" value="CTLH/CRA"/>
</dbReference>
<feature type="region of interest" description="Disordered" evidence="1">
    <location>
        <begin position="167"/>
        <end position="195"/>
    </location>
</feature>
<dbReference type="AlphaFoldDB" id="A0AAW0S4A5"/>
<comment type="caution">
    <text evidence="3">The sequence shown here is derived from an EMBL/GenBank/DDBJ whole genome shotgun (WGS) entry which is preliminary data.</text>
</comment>
<gene>
    <name evidence="3" type="ORF">G3M48_007679</name>
</gene>
<evidence type="ECO:0000313" key="4">
    <source>
        <dbReference type="Proteomes" id="UP001397290"/>
    </source>
</evidence>
<dbReference type="EMBL" id="JAAHCF010000055">
    <property type="protein sequence ID" value="KAK8149285.1"/>
    <property type="molecule type" value="Genomic_DNA"/>
</dbReference>
<evidence type="ECO:0000313" key="3">
    <source>
        <dbReference type="EMBL" id="KAK8149285.1"/>
    </source>
</evidence>
<dbReference type="PANTHER" id="PTHR12864">
    <property type="entry name" value="RAN BINDING PROTEIN 9-RELATED"/>
    <property type="match status" value="1"/>
</dbReference>
<organism evidence="3 4">
    <name type="scientific">Beauveria asiatica</name>
    <dbReference type="NCBI Taxonomy" id="1069075"/>
    <lineage>
        <taxon>Eukaryota</taxon>
        <taxon>Fungi</taxon>
        <taxon>Dikarya</taxon>
        <taxon>Ascomycota</taxon>
        <taxon>Pezizomycotina</taxon>
        <taxon>Sordariomycetes</taxon>
        <taxon>Hypocreomycetidae</taxon>
        <taxon>Hypocreales</taxon>
        <taxon>Cordycipitaceae</taxon>
        <taxon>Beauveria</taxon>
    </lineage>
</organism>
<feature type="compositionally biased region" description="Basic and acidic residues" evidence="1">
    <location>
        <begin position="177"/>
        <end position="189"/>
    </location>
</feature>
<dbReference type="SMART" id="SM00757">
    <property type="entry name" value="CRA"/>
    <property type="match status" value="1"/>
</dbReference>